<dbReference type="Gene3D" id="3.40.532.10">
    <property type="entry name" value="Peptidase C12, ubiquitin carboxyl-terminal hydrolase"/>
    <property type="match status" value="1"/>
</dbReference>
<dbReference type="SUPFAM" id="SSF54001">
    <property type="entry name" value="Cysteine proteinases"/>
    <property type="match status" value="1"/>
</dbReference>
<dbReference type="InterPro" id="IPR017390">
    <property type="entry name" value="Ubiquitinyl_hydrolase_UCH37"/>
</dbReference>
<comment type="caution">
    <text evidence="13">The sequence shown here is derived from an EMBL/GenBank/DDBJ whole genome shotgun (WGS) entry which is preliminary data.</text>
</comment>
<evidence type="ECO:0000256" key="4">
    <source>
        <dbReference type="ARBA" id="ARBA00022786"/>
    </source>
</evidence>
<keyword evidence="3 7" id="KW-0645">Protease</keyword>
<protein>
    <recommendedName>
        <fullName evidence="7 11">Ubiquitin carboxyl-terminal hydrolase</fullName>
        <ecNumber evidence="7 11">3.4.19.12</ecNumber>
    </recommendedName>
</protein>
<evidence type="ECO:0000313" key="13">
    <source>
        <dbReference type="EMBL" id="TGZ65207.1"/>
    </source>
</evidence>
<evidence type="ECO:0000256" key="9">
    <source>
        <dbReference type="PIRSR" id="PIRSR038120-2"/>
    </source>
</evidence>
<proteinExistence type="inferred from homology"/>
<dbReference type="PRINTS" id="PR00707">
    <property type="entry name" value="UBCTHYDRLASE"/>
</dbReference>
<evidence type="ECO:0000256" key="7">
    <source>
        <dbReference type="PIRNR" id="PIRNR038120"/>
    </source>
</evidence>
<evidence type="ECO:0000256" key="5">
    <source>
        <dbReference type="ARBA" id="ARBA00022801"/>
    </source>
</evidence>
<evidence type="ECO:0000256" key="10">
    <source>
        <dbReference type="PROSITE-ProRule" id="PRU01393"/>
    </source>
</evidence>
<dbReference type="EC" id="3.4.19.12" evidence="7 11"/>
<feature type="site" description="Important for enzyme activity" evidence="9 10">
    <location>
        <position position="176"/>
    </location>
</feature>
<keyword evidence="14" id="KW-1185">Reference proteome</keyword>
<sequence>MSSSGNWCLIESDPAVFTELIRGFGAQGLECDEVYDLKEIDRVSDALGLIFLFRWDGNNSGDGHLVEDAQSKNLFFAKQVITNACATQAIINILLNLDDKEIVLGDTLKEFKSFVADFDSSMKGTALSNSDQIRMVHNSFSNYQIFEFDEKISKKDEDVYHFVGYVPIDGVLYELDGLKEGPVDHGSIPENQSWLSFATPILQKRMQRCLNGNFNLLAVVPHRLSVYQKQLAQVQQSTNGTESAELVRELERNIEREKQKAVSYRQENTRRRHNYLPFIIDLMKILAENSALVNSVERAKKMAHDRKQAKTVAKS</sequence>
<dbReference type="GO" id="GO:0004843">
    <property type="term" value="F:cysteine-type deubiquitinase activity"/>
    <property type="evidence" value="ECO:0007669"/>
    <property type="project" value="UniProtKB-UniRule"/>
</dbReference>
<accession>A0A4S2LVQ6</accession>
<dbReference type="InterPro" id="IPR041507">
    <property type="entry name" value="UCH_C"/>
</dbReference>
<dbReference type="PROSITE" id="PS52048">
    <property type="entry name" value="UCH_DOMAIN"/>
    <property type="match status" value="1"/>
</dbReference>
<feature type="site" description="Transition state stabilizer" evidence="10">
    <location>
        <position position="79"/>
    </location>
</feature>
<comment type="catalytic activity">
    <reaction evidence="1 7 10 11">
        <text>Thiol-dependent hydrolysis of ester, thioester, amide, peptide and isopeptide bonds formed by the C-terminal Gly of ubiquitin (a 76-residue protein attached to proteins as an intracellular targeting signal).</text>
        <dbReference type="EC" id="3.4.19.12"/>
    </reaction>
</comment>
<dbReference type="STRING" id="147828.A0A4S2LVQ6"/>
<gene>
    <name evidence="13" type="ORF">CRM22_005976</name>
</gene>
<dbReference type="PROSITE" id="PS52049">
    <property type="entry name" value="ULD"/>
    <property type="match status" value="1"/>
</dbReference>
<evidence type="ECO:0000256" key="8">
    <source>
        <dbReference type="PIRSR" id="PIRSR038120-1"/>
    </source>
</evidence>
<dbReference type="InterPro" id="IPR036959">
    <property type="entry name" value="Peptidase_C12_UCH_sf"/>
</dbReference>
<dbReference type="Gene3D" id="1.20.58.860">
    <property type="match status" value="1"/>
</dbReference>
<dbReference type="CDD" id="cd09617">
    <property type="entry name" value="Peptidase_C12_UCH37_BAP1"/>
    <property type="match status" value="1"/>
</dbReference>
<evidence type="ECO:0000256" key="11">
    <source>
        <dbReference type="RuleBase" id="RU361215"/>
    </source>
</evidence>
<evidence type="ECO:0000256" key="1">
    <source>
        <dbReference type="ARBA" id="ARBA00000707"/>
    </source>
</evidence>
<feature type="active site" description="Proton donor" evidence="8 10">
    <location>
        <position position="161"/>
    </location>
</feature>
<dbReference type="OrthoDB" id="1924260at2759"/>
<name>A0A4S2LVQ6_OPIFE</name>
<evidence type="ECO:0000259" key="12">
    <source>
        <dbReference type="PROSITE" id="PS52048"/>
    </source>
</evidence>
<dbReference type="GO" id="GO:0016579">
    <property type="term" value="P:protein deubiquitination"/>
    <property type="evidence" value="ECO:0007669"/>
    <property type="project" value="InterPro"/>
</dbReference>
<evidence type="ECO:0000256" key="2">
    <source>
        <dbReference type="ARBA" id="ARBA00009326"/>
    </source>
</evidence>
<feature type="domain" description="UCH catalytic" evidence="12">
    <location>
        <begin position="6"/>
        <end position="221"/>
    </location>
</feature>
<dbReference type="Pfam" id="PF01088">
    <property type="entry name" value="Peptidase_C12"/>
    <property type="match status" value="1"/>
</dbReference>
<keyword evidence="4 7" id="KW-0833">Ubl conjugation pathway</keyword>
<comment type="similarity">
    <text evidence="2 7 10 11">Belongs to the peptidase C12 family.</text>
</comment>
<evidence type="ECO:0000256" key="6">
    <source>
        <dbReference type="ARBA" id="ARBA00022807"/>
    </source>
</evidence>
<dbReference type="InterPro" id="IPR001578">
    <property type="entry name" value="Peptidase_C12_UCH"/>
</dbReference>
<dbReference type="InterPro" id="IPR038765">
    <property type="entry name" value="Papain-like_cys_pep_sf"/>
</dbReference>
<evidence type="ECO:0000256" key="3">
    <source>
        <dbReference type="ARBA" id="ARBA00022670"/>
    </source>
</evidence>
<dbReference type="PIRSF" id="PIRSF038120">
    <property type="entry name" value="Ubiquitinyl_hydrolase_UCH37"/>
    <property type="match status" value="1"/>
</dbReference>
<dbReference type="EMBL" id="SJOL01006494">
    <property type="protein sequence ID" value="TGZ65207.1"/>
    <property type="molecule type" value="Genomic_DNA"/>
</dbReference>
<evidence type="ECO:0000313" key="14">
    <source>
        <dbReference type="Proteomes" id="UP000308267"/>
    </source>
</evidence>
<dbReference type="AlphaFoldDB" id="A0A4S2LVQ6"/>
<dbReference type="Pfam" id="PF18031">
    <property type="entry name" value="UCH_C"/>
    <property type="match status" value="1"/>
</dbReference>
<reference evidence="13 14" key="1">
    <citation type="journal article" date="2019" name="BMC Genomics">
        <title>New insights from Opisthorchis felineus genome: update on genomics of the epidemiologically important liver flukes.</title>
        <authorList>
            <person name="Ershov N.I."/>
            <person name="Mordvinov V.A."/>
            <person name="Prokhortchouk E.B."/>
            <person name="Pakharukova M.Y."/>
            <person name="Gunbin K.V."/>
            <person name="Ustyantsev K."/>
            <person name="Genaev M.A."/>
            <person name="Blinov A.G."/>
            <person name="Mazur A."/>
            <person name="Boulygina E."/>
            <person name="Tsygankova S."/>
            <person name="Khrameeva E."/>
            <person name="Chekanov N."/>
            <person name="Fan G."/>
            <person name="Xiao A."/>
            <person name="Zhang H."/>
            <person name="Xu X."/>
            <person name="Yang H."/>
            <person name="Solovyev V."/>
            <person name="Lee S.M."/>
            <person name="Liu X."/>
            <person name="Afonnikov D.A."/>
            <person name="Skryabin K.G."/>
        </authorList>
    </citation>
    <scope>NUCLEOTIDE SEQUENCE [LARGE SCALE GENOMIC DNA]</scope>
    <source>
        <strain evidence="13">AK-0245</strain>
        <tissue evidence="13">Whole organism</tissue>
    </source>
</reference>
<dbReference type="GO" id="GO:0005737">
    <property type="term" value="C:cytoplasm"/>
    <property type="evidence" value="ECO:0007669"/>
    <property type="project" value="TreeGrafter"/>
</dbReference>
<dbReference type="PANTHER" id="PTHR10589">
    <property type="entry name" value="UBIQUITIN CARBOXYL-TERMINAL HYDROLASE"/>
    <property type="match status" value="1"/>
</dbReference>
<organism evidence="13 14">
    <name type="scientific">Opisthorchis felineus</name>
    <dbReference type="NCBI Taxonomy" id="147828"/>
    <lineage>
        <taxon>Eukaryota</taxon>
        <taxon>Metazoa</taxon>
        <taxon>Spiralia</taxon>
        <taxon>Lophotrochozoa</taxon>
        <taxon>Platyhelminthes</taxon>
        <taxon>Trematoda</taxon>
        <taxon>Digenea</taxon>
        <taxon>Opisthorchiida</taxon>
        <taxon>Opisthorchiata</taxon>
        <taxon>Opisthorchiidae</taxon>
        <taxon>Opisthorchis</taxon>
    </lineage>
</organism>
<dbReference type="Proteomes" id="UP000308267">
    <property type="component" value="Unassembled WGS sequence"/>
</dbReference>
<dbReference type="PANTHER" id="PTHR10589:SF16">
    <property type="entry name" value="UBIQUITIN CARBOXYL-TERMINAL HYDROLASE ISOZYME L5"/>
    <property type="match status" value="1"/>
</dbReference>
<keyword evidence="6 7" id="KW-0788">Thiol protease</keyword>
<dbReference type="GO" id="GO:0006511">
    <property type="term" value="P:ubiquitin-dependent protein catabolic process"/>
    <property type="evidence" value="ECO:0007669"/>
    <property type="project" value="UniProtKB-UniRule"/>
</dbReference>
<feature type="active site" description="Nucleophile" evidence="8 10">
    <location>
        <position position="85"/>
    </location>
</feature>
<keyword evidence="5 7" id="KW-0378">Hydrolase</keyword>